<feature type="signal peptide" evidence="1">
    <location>
        <begin position="1"/>
        <end position="21"/>
    </location>
</feature>
<evidence type="ECO:0000313" key="2">
    <source>
        <dbReference type="EMBL" id="KAK5994662.1"/>
    </source>
</evidence>
<name>A0ABR0SR60_9HYPO</name>
<dbReference type="InterPro" id="IPR009291">
    <property type="entry name" value="Vps62"/>
</dbReference>
<evidence type="ECO:0000313" key="3">
    <source>
        <dbReference type="Proteomes" id="UP001338125"/>
    </source>
</evidence>
<feature type="chain" id="PRO_5046538934" evidence="1">
    <location>
        <begin position="22"/>
        <end position="429"/>
    </location>
</feature>
<dbReference type="Proteomes" id="UP001338125">
    <property type="component" value="Unassembled WGS sequence"/>
</dbReference>
<evidence type="ECO:0000256" key="1">
    <source>
        <dbReference type="SAM" id="SignalP"/>
    </source>
</evidence>
<dbReference type="Pfam" id="PF06101">
    <property type="entry name" value="Vps62"/>
    <property type="match status" value="1"/>
</dbReference>
<comment type="caution">
    <text evidence="2">The sequence shown here is derived from an EMBL/GenBank/DDBJ whole genome shotgun (WGS) entry which is preliminary data.</text>
</comment>
<sequence length="429" mass="47583">MKSSLISTFSLLASPLLLVNASPYKRDLTYYNYGEIRVAVTPKYKHVYGAWNTGAKAKLGIWYPTADDSFRPLSVVAVKSHEGINDKHGTMPLVDSSMPALKEPTDWTKVWANYGSNSSYWLAYWRPTPPDGYACVGDFVTAAFDTSGRSKPDTNKIWCVRKDLAREGTYAAKPFWRNDGAKGEEDFSIWENSAEPENVKGSEFVTLYTGGQMAGKAYNQPDTECWLLAVNLPNKFVEFDDPHPEVSLTRLPPVGKVFKMTSQANITMPITSLFDSGSELIARYIKYPFFTIFRSSAWYVVDVVDNRHGSGEQVWNKTVTSGISREVSNSLEVSTGVTFTAEFGFGANKAGVSLNYQLTSTVTQSLEEFKTQSIGQEVHVPVGNVSVIFARTDSIKILRFDGRMVKERSITANRAVVPVSPPASKDEVL</sequence>
<dbReference type="EMBL" id="JAVFKD010000010">
    <property type="protein sequence ID" value="KAK5994662.1"/>
    <property type="molecule type" value="Genomic_DNA"/>
</dbReference>
<keyword evidence="1" id="KW-0732">Signal</keyword>
<accession>A0ABR0SR60</accession>
<keyword evidence="3" id="KW-1185">Reference proteome</keyword>
<gene>
    <name evidence="2" type="ORF">PT974_05147</name>
</gene>
<proteinExistence type="predicted"/>
<dbReference type="PANTHER" id="PTHR48219">
    <property type="entry name" value="VACUOLAR PROTEIN SORTING-ASSOCIATED PROTEIN 62-RELATED"/>
    <property type="match status" value="1"/>
</dbReference>
<dbReference type="PANTHER" id="PTHR48219:SF2">
    <property type="entry name" value="VACUOLAR PROTEIN SORTING-ASSOCIATED PROTEIN 62"/>
    <property type="match status" value="1"/>
</dbReference>
<reference evidence="2 3" key="1">
    <citation type="submission" date="2024-01" db="EMBL/GenBank/DDBJ databases">
        <title>Complete genome of Cladobotryum mycophilum ATHUM6906.</title>
        <authorList>
            <person name="Christinaki A.C."/>
            <person name="Myridakis A.I."/>
            <person name="Kouvelis V.N."/>
        </authorList>
    </citation>
    <scope>NUCLEOTIDE SEQUENCE [LARGE SCALE GENOMIC DNA]</scope>
    <source>
        <strain evidence="2 3">ATHUM6906</strain>
    </source>
</reference>
<organism evidence="2 3">
    <name type="scientific">Cladobotryum mycophilum</name>
    <dbReference type="NCBI Taxonomy" id="491253"/>
    <lineage>
        <taxon>Eukaryota</taxon>
        <taxon>Fungi</taxon>
        <taxon>Dikarya</taxon>
        <taxon>Ascomycota</taxon>
        <taxon>Pezizomycotina</taxon>
        <taxon>Sordariomycetes</taxon>
        <taxon>Hypocreomycetidae</taxon>
        <taxon>Hypocreales</taxon>
        <taxon>Hypocreaceae</taxon>
        <taxon>Cladobotryum</taxon>
    </lineage>
</organism>
<protein>
    <submittedName>
        <fullName evidence="2">Uncharacterized protein</fullName>
    </submittedName>
</protein>